<dbReference type="Proteomes" id="UP000008461">
    <property type="component" value="Chromosome"/>
</dbReference>
<evidence type="ECO:0000256" key="1">
    <source>
        <dbReference type="SAM" id="Phobius"/>
    </source>
</evidence>
<keyword evidence="3" id="KW-1185">Reference proteome</keyword>
<dbReference type="AlphaFoldDB" id="F4L3W5"/>
<name>F4L3W5_HALH1</name>
<keyword evidence="1" id="KW-0472">Membrane</keyword>
<keyword evidence="1" id="KW-1133">Transmembrane helix</keyword>
<evidence type="ECO:0000313" key="3">
    <source>
        <dbReference type="Proteomes" id="UP000008461"/>
    </source>
</evidence>
<evidence type="ECO:0000313" key="2">
    <source>
        <dbReference type="EMBL" id="AEE48719.1"/>
    </source>
</evidence>
<sequence length="201" mass="23051">MIFASGTKTYFLNERVSGESPNREQRVIGHYLKNDSTTMINQLLKGLVDLIYGTGRTRRRFELDHPNEKVLAADASKGIVTTTNQDIQRGLDWVTSQRAVVLLTDQKIICGKWTIPLDTISRAQLFKIHSLFGSGQVLKVQTTDDKNYQFGMQLNPEWTNQQRLPLTLEKGQVKYSAFSVVVRIIAVGYLIYWLYERFIAY</sequence>
<dbReference type="eggNOG" id="ENOG50337AV">
    <property type="taxonomic scope" value="Bacteria"/>
</dbReference>
<organism evidence="2 3">
    <name type="scientific">Haliscomenobacter hydrossis (strain ATCC 27775 / DSM 1100 / LMG 10767 / O)</name>
    <dbReference type="NCBI Taxonomy" id="760192"/>
    <lineage>
        <taxon>Bacteria</taxon>
        <taxon>Pseudomonadati</taxon>
        <taxon>Bacteroidota</taxon>
        <taxon>Saprospiria</taxon>
        <taxon>Saprospirales</taxon>
        <taxon>Haliscomenobacteraceae</taxon>
        <taxon>Haliscomenobacter</taxon>
    </lineage>
</organism>
<accession>F4L3W5</accession>
<keyword evidence="1" id="KW-0812">Transmembrane</keyword>
<dbReference type="HOGENOM" id="CLU_1358847_0_0_10"/>
<dbReference type="KEGG" id="hhy:Halhy_0812"/>
<reference evidence="2 3" key="1">
    <citation type="journal article" date="2011" name="Stand. Genomic Sci.">
        <title>Complete genome sequence of Haliscomenobacter hydrossis type strain (O).</title>
        <authorList>
            <consortium name="US DOE Joint Genome Institute (JGI-PGF)"/>
            <person name="Daligault H."/>
            <person name="Lapidus A."/>
            <person name="Zeytun A."/>
            <person name="Nolan M."/>
            <person name="Lucas S."/>
            <person name="Del Rio T.G."/>
            <person name="Tice H."/>
            <person name="Cheng J.F."/>
            <person name="Tapia R."/>
            <person name="Han C."/>
            <person name="Goodwin L."/>
            <person name="Pitluck S."/>
            <person name="Liolios K."/>
            <person name="Pagani I."/>
            <person name="Ivanova N."/>
            <person name="Huntemann M."/>
            <person name="Mavromatis K."/>
            <person name="Mikhailova N."/>
            <person name="Pati A."/>
            <person name="Chen A."/>
            <person name="Palaniappan K."/>
            <person name="Land M."/>
            <person name="Hauser L."/>
            <person name="Brambilla E.M."/>
            <person name="Rohde M."/>
            <person name="Verbarg S."/>
            <person name="Goker M."/>
            <person name="Bristow J."/>
            <person name="Eisen J.A."/>
            <person name="Markowitz V."/>
            <person name="Hugenholtz P."/>
            <person name="Kyrpides N.C."/>
            <person name="Klenk H.P."/>
            <person name="Woyke T."/>
        </authorList>
    </citation>
    <scope>NUCLEOTIDE SEQUENCE [LARGE SCALE GENOMIC DNA]</scope>
    <source>
        <strain evidence="3">ATCC 27775 / DSM 1100 / LMG 10767 / O</strain>
    </source>
</reference>
<reference key="2">
    <citation type="submission" date="2011-04" db="EMBL/GenBank/DDBJ databases">
        <title>Complete sequence of chromosome of Haliscomenobacter hydrossis DSM 1100.</title>
        <authorList>
            <consortium name="US DOE Joint Genome Institute (JGI-PGF)"/>
            <person name="Lucas S."/>
            <person name="Han J."/>
            <person name="Lapidus A."/>
            <person name="Bruce D."/>
            <person name="Goodwin L."/>
            <person name="Pitluck S."/>
            <person name="Peters L."/>
            <person name="Kyrpides N."/>
            <person name="Mavromatis K."/>
            <person name="Ivanova N."/>
            <person name="Ovchinnikova G."/>
            <person name="Pagani I."/>
            <person name="Daligault H."/>
            <person name="Detter J.C."/>
            <person name="Han C."/>
            <person name="Land M."/>
            <person name="Hauser L."/>
            <person name="Markowitz V."/>
            <person name="Cheng J.-F."/>
            <person name="Hugenholtz P."/>
            <person name="Woyke T."/>
            <person name="Wu D."/>
            <person name="Verbarg S."/>
            <person name="Frueling A."/>
            <person name="Brambilla E."/>
            <person name="Klenk H.-P."/>
            <person name="Eisen J.A."/>
        </authorList>
    </citation>
    <scope>NUCLEOTIDE SEQUENCE</scope>
    <source>
        <strain>DSM 1100</strain>
    </source>
</reference>
<dbReference type="STRING" id="760192.Halhy_0812"/>
<protein>
    <submittedName>
        <fullName evidence="2">Uncharacterized protein</fullName>
    </submittedName>
</protein>
<proteinExistence type="predicted"/>
<feature type="transmembrane region" description="Helical" evidence="1">
    <location>
        <begin position="175"/>
        <end position="195"/>
    </location>
</feature>
<gene>
    <name evidence="2" type="ordered locus">Halhy_0812</name>
</gene>
<dbReference type="EMBL" id="CP002691">
    <property type="protein sequence ID" value="AEE48719.1"/>
    <property type="molecule type" value="Genomic_DNA"/>
</dbReference>
<dbReference type="OrthoDB" id="1453895at2"/>